<proteinExistence type="predicted"/>
<dbReference type="Proteomes" id="UP000655443">
    <property type="component" value="Unassembled WGS sequence"/>
</dbReference>
<accession>A0A918YNM4</accession>
<comment type="caution">
    <text evidence="2">The sequence shown here is derived from an EMBL/GenBank/DDBJ whole genome shotgun (WGS) entry which is preliminary data.</text>
</comment>
<evidence type="ECO:0000313" key="3">
    <source>
        <dbReference type="Proteomes" id="UP000655443"/>
    </source>
</evidence>
<evidence type="ECO:0000313" key="2">
    <source>
        <dbReference type="EMBL" id="GHE09892.1"/>
    </source>
</evidence>
<reference evidence="2" key="2">
    <citation type="submission" date="2020-09" db="EMBL/GenBank/DDBJ databases">
        <authorList>
            <person name="Sun Q."/>
            <person name="Ohkuma M."/>
        </authorList>
    </citation>
    <scope>NUCLEOTIDE SEQUENCE</scope>
    <source>
        <strain evidence="2">JCM 4714</strain>
    </source>
</reference>
<feature type="region of interest" description="Disordered" evidence="1">
    <location>
        <begin position="117"/>
        <end position="147"/>
    </location>
</feature>
<name>A0A918YNM4_9ACTN</name>
<dbReference type="EMBL" id="BMVG01000021">
    <property type="protein sequence ID" value="GHE09892.1"/>
    <property type="molecule type" value="Genomic_DNA"/>
</dbReference>
<dbReference type="AlphaFoldDB" id="A0A918YNM4"/>
<gene>
    <name evidence="2" type="ORF">GCM10010339_63780</name>
</gene>
<sequence length="227" mass="25723">MLGQPYGVQPGFLRDLRRADRPVQGLPGALARELGAQHKTSYVHPDSCFLGSDPELPHPHNRLTRAQDTAWRRDLRIVCRMAGPEGDLGRLVPYAYPARRRVGWMEQCFLYSPERCPVSPRRNRPKAAGSSGQSAEDDHAGRYGGWQSTEDWQGEEWSVRHVAGASAQGKTYRCPGCDQMIPSGVPHVVAWPEHAGVDDRRHWHKACWNAKDRRTTRVRRSRNAPRF</sequence>
<keyword evidence="3" id="KW-1185">Reference proteome</keyword>
<evidence type="ECO:0008006" key="4">
    <source>
        <dbReference type="Google" id="ProtNLM"/>
    </source>
</evidence>
<evidence type="ECO:0000256" key="1">
    <source>
        <dbReference type="SAM" id="MobiDB-lite"/>
    </source>
</evidence>
<reference evidence="2" key="1">
    <citation type="journal article" date="2014" name="Int. J. Syst. Evol. Microbiol.">
        <title>Complete genome sequence of Corynebacterium casei LMG S-19264T (=DSM 44701T), isolated from a smear-ripened cheese.</title>
        <authorList>
            <consortium name="US DOE Joint Genome Institute (JGI-PGF)"/>
            <person name="Walter F."/>
            <person name="Albersmeier A."/>
            <person name="Kalinowski J."/>
            <person name="Ruckert C."/>
        </authorList>
    </citation>
    <scope>NUCLEOTIDE SEQUENCE</scope>
    <source>
        <strain evidence="2">JCM 4714</strain>
    </source>
</reference>
<protein>
    <recommendedName>
        <fullName evidence="4">ATP/GTP-binding protein</fullName>
    </recommendedName>
</protein>
<organism evidence="2 3">
    <name type="scientific">Streptomyces alanosinicus</name>
    <dbReference type="NCBI Taxonomy" id="68171"/>
    <lineage>
        <taxon>Bacteria</taxon>
        <taxon>Bacillati</taxon>
        <taxon>Actinomycetota</taxon>
        <taxon>Actinomycetes</taxon>
        <taxon>Kitasatosporales</taxon>
        <taxon>Streptomycetaceae</taxon>
        <taxon>Streptomyces</taxon>
    </lineage>
</organism>